<proteinExistence type="predicted"/>
<sequence length="113" mass="12683">MRLGTVRSLISIAASEKMHLMQFDVSTALLYSDLGEAIYMCQPEGHNDSKNNVCNLKKSLYGLKQAPRLWKKCLGKFMLDLVFQISKASIIIYSTGRRLKATCSSICMPHLPN</sequence>
<gene>
    <name evidence="2" type="ORF">AVEN_194974_1</name>
</gene>
<organism evidence="2 3">
    <name type="scientific">Araneus ventricosus</name>
    <name type="common">Orbweaver spider</name>
    <name type="synonym">Epeira ventricosa</name>
    <dbReference type="NCBI Taxonomy" id="182803"/>
    <lineage>
        <taxon>Eukaryota</taxon>
        <taxon>Metazoa</taxon>
        <taxon>Ecdysozoa</taxon>
        <taxon>Arthropoda</taxon>
        <taxon>Chelicerata</taxon>
        <taxon>Arachnida</taxon>
        <taxon>Araneae</taxon>
        <taxon>Araneomorphae</taxon>
        <taxon>Entelegynae</taxon>
        <taxon>Araneoidea</taxon>
        <taxon>Araneidae</taxon>
        <taxon>Araneus</taxon>
    </lineage>
</organism>
<dbReference type="OrthoDB" id="413361at2759"/>
<dbReference type="InterPro" id="IPR013103">
    <property type="entry name" value="RVT_2"/>
</dbReference>
<protein>
    <recommendedName>
        <fullName evidence="1">Reverse transcriptase Ty1/copia-type domain-containing protein</fullName>
    </recommendedName>
</protein>
<comment type="caution">
    <text evidence="2">The sequence shown here is derived from an EMBL/GenBank/DDBJ whole genome shotgun (WGS) entry which is preliminary data.</text>
</comment>
<accession>A0A4Y2EIX5</accession>
<name>A0A4Y2EIX5_ARAVE</name>
<evidence type="ECO:0000313" key="2">
    <source>
        <dbReference type="EMBL" id="GBM28737.1"/>
    </source>
</evidence>
<reference evidence="2 3" key="1">
    <citation type="journal article" date="2019" name="Sci. Rep.">
        <title>Orb-weaving spider Araneus ventricosus genome elucidates the spidroin gene catalogue.</title>
        <authorList>
            <person name="Kono N."/>
            <person name="Nakamura H."/>
            <person name="Ohtoshi R."/>
            <person name="Moran D.A.P."/>
            <person name="Shinohara A."/>
            <person name="Yoshida Y."/>
            <person name="Fujiwara M."/>
            <person name="Mori M."/>
            <person name="Tomita M."/>
            <person name="Arakawa K."/>
        </authorList>
    </citation>
    <scope>NUCLEOTIDE SEQUENCE [LARGE SCALE GENOMIC DNA]</scope>
</reference>
<feature type="domain" description="Reverse transcriptase Ty1/copia-type" evidence="1">
    <location>
        <begin position="2"/>
        <end position="96"/>
    </location>
</feature>
<dbReference type="EMBL" id="BGPR01092851">
    <property type="protein sequence ID" value="GBM28737.1"/>
    <property type="molecule type" value="Genomic_DNA"/>
</dbReference>
<dbReference type="AlphaFoldDB" id="A0A4Y2EIX5"/>
<evidence type="ECO:0000313" key="3">
    <source>
        <dbReference type="Proteomes" id="UP000499080"/>
    </source>
</evidence>
<evidence type="ECO:0000259" key="1">
    <source>
        <dbReference type="Pfam" id="PF07727"/>
    </source>
</evidence>
<dbReference type="Pfam" id="PF07727">
    <property type="entry name" value="RVT_2"/>
    <property type="match status" value="1"/>
</dbReference>
<keyword evidence="3" id="KW-1185">Reference proteome</keyword>
<dbReference type="Proteomes" id="UP000499080">
    <property type="component" value="Unassembled WGS sequence"/>
</dbReference>